<feature type="domain" description="PNPLA" evidence="9">
    <location>
        <begin position="465"/>
        <end position="647"/>
    </location>
</feature>
<keyword evidence="2" id="KW-0677">Repeat</keyword>
<feature type="repeat" description="ANK" evidence="7">
    <location>
        <begin position="224"/>
        <end position="256"/>
    </location>
</feature>
<comment type="caution">
    <text evidence="10">The sequence shown here is derived from an EMBL/GenBank/DDBJ whole genome shotgun (WGS) entry which is preliminary data.</text>
</comment>
<dbReference type="Gene3D" id="3.40.1090.10">
    <property type="entry name" value="Cytosolic phospholipase A2 catalytic domain"/>
    <property type="match status" value="1"/>
</dbReference>
<feature type="active site" description="Nucleophile" evidence="8">
    <location>
        <position position="503"/>
    </location>
</feature>
<evidence type="ECO:0000256" key="4">
    <source>
        <dbReference type="ARBA" id="ARBA00023043"/>
    </source>
</evidence>
<dbReference type="EC" id="3.1.1.4" evidence="1"/>
<dbReference type="EMBL" id="JAWJWF010000004">
    <property type="protein sequence ID" value="KAK6634159.1"/>
    <property type="molecule type" value="Genomic_DNA"/>
</dbReference>
<evidence type="ECO:0000313" key="11">
    <source>
        <dbReference type="Proteomes" id="UP001359485"/>
    </source>
</evidence>
<dbReference type="Gene3D" id="1.25.40.20">
    <property type="entry name" value="Ankyrin repeat-containing domain"/>
    <property type="match status" value="2"/>
</dbReference>
<feature type="repeat" description="ANK" evidence="7">
    <location>
        <begin position="158"/>
        <end position="190"/>
    </location>
</feature>
<evidence type="ECO:0000256" key="7">
    <source>
        <dbReference type="PROSITE-ProRule" id="PRU00023"/>
    </source>
</evidence>
<evidence type="ECO:0000259" key="9">
    <source>
        <dbReference type="PROSITE" id="PS51635"/>
    </source>
</evidence>
<feature type="repeat" description="ANK" evidence="7">
    <location>
        <begin position="348"/>
        <end position="380"/>
    </location>
</feature>
<evidence type="ECO:0000256" key="3">
    <source>
        <dbReference type="ARBA" id="ARBA00022801"/>
    </source>
</evidence>
<keyword evidence="3 8" id="KW-0378">Hydrolase</keyword>
<dbReference type="InterPro" id="IPR036770">
    <property type="entry name" value="Ankyrin_rpt-contain_sf"/>
</dbReference>
<feature type="short sequence motif" description="DGA/G" evidence="8">
    <location>
        <begin position="634"/>
        <end position="636"/>
    </location>
</feature>
<evidence type="ECO:0000313" key="10">
    <source>
        <dbReference type="EMBL" id="KAK6634159.1"/>
    </source>
</evidence>
<dbReference type="InterPro" id="IPR002641">
    <property type="entry name" value="PNPLA_dom"/>
</dbReference>
<feature type="short sequence motif" description="GXSXG" evidence="8">
    <location>
        <begin position="501"/>
        <end position="505"/>
    </location>
</feature>
<reference evidence="10 11" key="1">
    <citation type="submission" date="2023-09" db="EMBL/GenBank/DDBJ databases">
        <title>Genomes of two closely related lineages of the louse Polyplax serrata with different host specificities.</title>
        <authorList>
            <person name="Martinu J."/>
            <person name="Tarabai H."/>
            <person name="Stefka J."/>
            <person name="Hypsa V."/>
        </authorList>
    </citation>
    <scope>NUCLEOTIDE SEQUENCE [LARGE SCALE GENOMIC DNA]</scope>
    <source>
        <strain evidence="10">98ZLc_SE</strain>
    </source>
</reference>
<evidence type="ECO:0000256" key="6">
    <source>
        <dbReference type="ARBA" id="ARBA00023422"/>
    </source>
</evidence>
<dbReference type="SUPFAM" id="SSF48403">
    <property type="entry name" value="Ankyrin repeat"/>
    <property type="match status" value="1"/>
</dbReference>
<comment type="catalytic activity">
    <reaction evidence="6">
        <text>a 1,2-diacyl-sn-glycero-3-phosphocholine + H2O = a 1-acyl-sn-glycero-3-phosphocholine + a fatty acid + H(+)</text>
        <dbReference type="Rhea" id="RHEA:15801"/>
        <dbReference type="ChEBI" id="CHEBI:15377"/>
        <dbReference type="ChEBI" id="CHEBI:15378"/>
        <dbReference type="ChEBI" id="CHEBI:28868"/>
        <dbReference type="ChEBI" id="CHEBI:57643"/>
        <dbReference type="ChEBI" id="CHEBI:58168"/>
        <dbReference type="EC" id="3.1.1.4"/>
    </reaction>
    <physiologicalReaction direction="left-to-right" evidence="6">
        <dbReference type="Rhea" id="RHEA:15802"/>
    </physiologicalReaction>
</comment>
<dbReference type="Proteomes" id="UP001359485">
    <property type="component" value="Unassembled WGS sequence"/>
</dbReference>
<protein>
    <recommendedName>
        <fullName evidence="1">phospholipase A2</fullName>
        <ecNumber evidence="1">3.1.1.4</ecNumber>
    </recommendedName>
</protein>
<organism evidence="10 11">
    <name type="scientific">Polyplax serrata</name>
    <name type="common">Common mouse louse</name>
    <dbReference type="NCBI Taxonomy" id="468196"/>
    <lineage>
        <taxon>Eukaryota</taxon>
        <taxon>Metazoa</taxon>
        <taxon>Ecdysozoa</taxon>
        <taxon>Arthropoda</taxon>
        <taxon>Hexapoda</taxon>
        <taxon>Insecta</taxon>
        <taxon>Pterygota</taxon>
        <taxon>Neoptera</taxon>
        <taxon>Paraneoptera</taxon>
        <taxon>Psocodea</taxon>
        <taxon>Troctomorpha</taxon>
        <taxon>Phthiraptera</taxon>
        <taxon>Anoplura</taxon>
        <taxon>Polyplacidae</taxon>
        <taxon>Polyplax</taxon>
    </lineage>
</organism>
<dbReference type="CDD" id="cd07212">
    <property type="entry name" value="Pat_PNPLA9"/>
    <property type="match status" value="1"/>
</dbReference>
<sequence length="790" mass="87837">MSWFNTFTSNVKNFLNIENPNKVLDVEAQAYIHVNIHSREDSLVLYGPFGGQSSDKSGNYELVLHRPFNESLTEAYSICRCSEFEIAQKKFLLFKDKLPAIVSACKELYNSTQIQKICDTIIDHPTWNIAHLATVLGQADVFSDKRIARFINVQEEQSGISPLQLAIQYQNIKMVQALLNKNASLDHLDSDNNSVLHHAASTNKQILQLLCEKSKSTLNSRNITGRTPLHMACAADKRECVHVLLEAGADVNISVSERRSSLKTPGCVGSIENFPKKLHGDDIKHGGTPLHWACSREVIQALVSNNCDINSLNFDQRTALHVMVLRNRLDCLVTLLSLKADCNIGDKDGNTPLHLAVKEGNEACVKTLLIFGADMTCVNNSGHLPRHAIPCDTEPGSKILYILHSIGAPRCPAYETTCNLGCKHDETYNGVMPPPPLSAGNRDLLDSLLSMNRSDPIGRKKGRVLSLDGGGIRGLILIVMLMELEKYVNRPIYECFDWIAGTSTGGILALAVASKKSLFDCLCLYFKLKDMAFCGKRPYATETFENILRETFGDKTTMADIKEPKLMITSTLVDRLPVDLHLFRNYQSPSEILSIPHCEPFLKPPLASEHFLWQTARATGAAPTYFRSFGRFLDGGLISNNPTLDALTEIEEHNAALKAIGKEDEVYPVSLVVSLGTGVIPVRLLTNEVDVFRPSSLWDASKFVFGVSTMGIILTDQATQAEGRVVDRARSWCSSTNIPFHRFSPPISENIEMDTTCNLKLTNMLWETMVYMHSRSHELKELANIIKELD</sequence>
<dbReference type="SMART" id="SM00248">
    <property type="entry name" value="ANK"/>
    <property type="match status" value="6"/>
</dbReference>
<accession>A0ABR1B3R9</accession>
<dbReference type="InterPro" id="IPR016035">
    <property type="entry name" value="Acyl_Trfase/lysoPLipase"/>
</dbReference>
<keyword evidence="5 8" id="KW-0443">Lipid metabolism</keyword>
<dbReference type="InterPro" id="IPR047148">
    <property type="entry name" value="PLPL9"/>
</dbReference>
<dbReference type="InterPro" id="IPR002110">
    <property type="entry name" value="Ankyrin_rpt"/>
</dbReference>
<dbReference type="PROSITE" id="PS51635">
    <property type="entry name" value="PNPLA"/>
    <property type="match status" value="1"/>
</dbReference>
<evidence type="ECO:0000256" key="1">
    <source>
        <dbReference type="ARBA" id="ARBA00013278"/>
    </source>
</evidence>
<gene>
    <name evidence="10" type="ORF">RUM44_004767</name>
</gene>
<dbReference type="PANTHER" id="PTHR24139">
    <property type="entry name" value="CALCIUM-INDEPENDENT PHOSPHOLIPASE A2"/>
    <property type="match status" value="1"/>
</dbReference>
<name>A0ABR1B3R9_POLSC</name>
<keyword evidence="11" id="KW-1185">Reference proteome</keyword>
<dbReference type="SUPFAM" id="SSF52151">
    <property type="entry name" value="FabD/lysophospholipase-like"/>
    <property type="match status" value="1"/>
</dbReference>
<feature type="active site" description="Proton acceptor" evidence="8">
    <location>
        <position position="634"/>
    </location>
</feature>
<dbReference type="Pfam" id="PF01734">
    <property type="entry name" value="Patatin"/>
    <property type="match status" value="1"/>
</dbReference>
<evidence type="ECO:0000256" key="5">
    <source>
        <dbReference type="ARBA" id="ARBA00023098"/>
    </source>
</evidence>
<evidence type="ECO:0000256" key="2">
    <source>
        <dbReference type="ARBA" id="ARBA00022737"/>
    </source>
</evidence>
<feature type="short sequence motif" description="GXGXXG" evidence="8">
    <location>
        <begin position="469"/>
        <end position="474"/>
    </location>
</feature>
<dbReference type="PROSITE" id="PS50297">
    <property type="entry name" value="ANK_REP_REGION"/>
    <property type="match status" value="3"/>
</dbReference>
<dbReference type="PANTHER" id="PTHR24139:SF34">
    <property type="entry name" value="85_88 KDA CALCIUM-INDEPENDENT PHOSPHOLIPASE A2"/>
    <property type="match status" value="1"/>
</dbReference>
<proteinExistence type="predicted"/>
<keyword evidence="8" id="KW-0442">Lipid degradation</keyword>
<dbReference type="Pfam" id="PF12796">
    <property type="entry name" value="Ank_2"/>
    <property type="match status" value="2"/>
</dbReference>
<evidence type="ECO:0000256" key="8">
    <source>
        <dbReference type="PROSITE-ProRule" id="PRU01161"/>
    </source>
</evidence>
<dbReference type="PROSITE" id="PS50088">
    <property type="entry name" value="ANK_REPEAT"/>
    <property type="match status" value="3"/>
</dbReference>
<keyword evidence="4 7" id="KW-0040">ANK repeat</keyword>